<name>A0AAV4M0C6_BABCB</name>
<keyword evidence="3" id="KW-1185">Reference proteome</keyword>
<protein>
    <submittedName>
        <fullName evidence="2">Signal peptide containing protein</fullName>
    </submittedName>
</protein>
<sequence length="336" mass="37553">MMTSAAGLFFVAACRFASHASAAEGPNTADVRLTSFNQLIERSAVPLPIAKVFSLNDGHDARVCILSNVFADHQDLPQQCACSFARLRAIELQCANDPANSVHDCSKNICETCCLLSLSSTYTNEFRHSEHPVKCSIRCLNSPVVSDITEDSQQFLSEYLLKINALYHPEVATVKQPVIVQVKVGPGFRVLPVLQRRVRRHNNLLKGGFIVDVERDEANEVEILEERHERRIETLVFGRKMAVQSAEQLVRAAVDHPTERFIVHRRFATVFFILVTRRFLSQFALSIIVTRRFTEKLLLEGEVLGGQPEGAAGDIGERFKREVPAAVRFVQQIALG</sequence>
<evidence type="ECO:0000256" key="1">
    <source>
        <dbReference type="SAM" id="SignalP"/>
    </source>
</evidence>
<feature type="signal peptide" evidence="1">
    <location>
        <begin position="1"/>
        <end position="22"/>
    </location>
</feature>
<organism evidence="2 3">
    <name type="scientific">Babesia caballi</name>
    <dbReference type="NCBI Taxonomy" id="5871"/>
    <lineage>
        <taxon>Eukaryota</taxon>
        <taxon>Sar</taxon>
        <taxon>Alveolata</taxon>
        <taxon>Apicomplexa</taxon>
        <taxon>Aconoidasida</taxon>
        <taxon>Piroplasmida</taxon>
        <taxon>Babesiidae</taxon>
        <taxon>Babesia</taxon>
    </lineage>
</organism>
<evidence type="ECO:0000313" key="2">
    <source>
        <dbReference type="EMBL" id="GIX65507.1"/>
    </source>
</evidence>
<dbReference type="AlphaFoldDB" id="A0AAV4M0C6"/>
<accession>A0AAV4M0C6</accession>
<reference evidence="2 3" key="1">
    <citation type="submission" date="2021-06" db="EMBL/GenBank/DDBJ databases">
        <title>Genome sequence of Babesia caballi.</title>
        <authorList>
            <person name="Yamagishi J."/>
            <person name="Kidaka T."/>
            <person name="Ochi A."/>
        </authorList>
    </citation>
    <scope>NUCLEOTIDE SEQUENCE [LARGE SCALE GENOMIC DNA]</scope>
    <source>
        <strain evidence="2">USDA-D6B2</strain>
    </source>
</reference>
<dbReference type="EMBL" id="BPLF01000005">
    <property type="protein sequence ID" value="GIX65507.1"/>
    <property type="molecule type" value="Genomic_DNA"/>
</dbReference>
<proteinExistence type="predicted"/>
<dbReference type="GeneID" id="94196988"/>
<dbReference type="Proteomes" id="UP001497744">
    <property type="component" value="Unassembled WGS sequence"/>
</dbReference>
<comment type="caution">
    <text evidence="2">The sequence shown here is derived from an EMBL/GenBank/DDBJ whole genome shotgun (WGS) entry which is preliminary data.</text>
</comment>
<keyword evidence="1" id="KW-0732">Signal</keyword>
<evidence type="ECO:0000313" key="3">
    <source>
        <dbReference type="Proteomes" id="UP001497744"/>
    </source>
</evidence>
<dbReference type="RefSeq" id="XP_067717576.1">
    <property type="nucleotide sequence ID" value="XM_067861475.1"/>
</dbReference>
<gene>
    <name evidence="2" type="ORF">BcabD6B2_49420</name>
</gene>
<feature type="chain" id="PRO_5043977453" evidence="1">
    <location>
        <begin position="23"/>
        <end position="336"/>
    </location>
</feature>